<accession>A0A238H7Q4</accession>
<organism evidence="1 2">
    <name type="scientific">Burkholderia singularis</name>
    <dbReference type="NCBI Taxonomy" id="1503053"/>
    <lineage>
        <taxon>Bacteria</taxon>
        <taxon>Pseudomonadati</taxon>
        <taxon>Pseudomonadota</taxon>
        <taxon>Betaproteobacteria</taxon>
        <taxon>Burkholderiales</taxon>
        <taxon>Burkholderiaceae</taxon>
        <taxon>Burkholderia</taxon>
        <taxon>pseudomallei group</taxon>
    </lineage>
</organism>
<protein>
    <submittedName>
        <fullName evidence="1">Uncharacterized protein</fullName>
    </submittedName>
</protein>
<gene>
    <name evidence="1" type="ORF">BSIN_4147</name>
</gene>
<dbReference type="EMBL" id="FXAN01000067">
    <property type="protein sequence ID" value="SMG01115.1"/>
    <property type="molecule type" value="Genomic_DNA"/>
</dbReference>
<dbReference type="AlphaFoldDB" id="A0A238H7Q4"/>
<evidence type="ECO:0000313" key="2">
    <source>
        <dbReference type="Proteomes" id="UP000198460"/>
    </source>
</evidence>
<reference evidence="1 2" key="1">
    <citation type="submission" date="2017-04" db="EMBL/GenBank/DDBJ databases">
        <authorList>
            <person name="Afonso C.L."/>
            <person name="Miller P.J."/>
            <person name="Scott M.A."/>
            <person name="Spackman E."/>
            <person name="Goraichik I."/>
            <person name="Dimitrov K.M."/>
            <person name="Suarez D.L."/>
            <person name="Swayne D.E."/>
        </authorList>
    </citation>
    <scope>NUCLEOTIDE SEQUENCE [LARGE SCALE GENOMIC DNA]</scope>
    <source>
        <strain evidence="1">LMG 28154</strain>
    </source>
</reference>
<evidence type="ECO:0000313" key="1">
    <source>
        <dbReference type="EMBL" id="SMG01115.1"/>
    </source>
</evidence>
<name>A0A238H7Q4_9BURK</name>
<sequence length="37" mass="4066">MSRLVGGLSACRIGIACGRRMMLDSYAVFKQADIFVE</sequence>
<proteinExistence type="predicted"/>
<dbReference type="Proteomes" id="UP000198460">
    <property type="component" value="Unassembled WGS sequence"/>
</dbReference>